<comment type="caution">
    <text evidence="2">The sequence shown here is derived from an EMBL/GenBank/DDBJ whole genome shotgun (WGS) entry which is preliminary data.</text>
</comment>
<feature type="region of interest" description="Disordered" evidence="1">
    <location>
        <begin position="217"/>
        <end position="239"/>
    </location>
</feature>
<accession>A0A8H3J862</accession>
<proteinExistence type="predicted"/>
<dbReference type="AlphaFoldDB" id="A0A8H3J862"/>
<protein>
    <submittedName>
        <fullName evidence="2">Uncharacterized protein</fullName>
    </submittedName>
</protein>
<evidence type="ECO:0000313" key="2">
    <source>
        <dbReference type="EMBL" id="CAF9942625.1"/>
    </source>
</evidence>
<organism evidence="2 3">
    <name type="scientific">Alectoria fallacina</name>
    <dbReference type="NCBI Taxonomy" id="1903189"/>
    <lineage>
        <taxon>Eukaryota</taxon>
        <taxon>Fungi</taxon>
        <taxon>Dikarya</taxon>
        <taxon>Ascomycota</taxon>
        <taxon>Pezizomycotina</taxon>
        <taxon>Lecanoromycetes</taxon>
        <taxon>OSLEUM clade</taxon>
        <taxon>Lecanoromycetidae</taxon>
        <taxon>Lecanorales</taxon>
        <taxon>Lecanorineae</taxon>
        <taxon>Parmeliaceae</taxon>
        <taxon>Alectoria</taxon>
    </lineage>
</organism>
<dbReference type="Proteomes" id="UP000664203">
    <property type="component" value="Unassembled WGS sequence"/>
</dbReference>
<dbReference type="EMBL" id="CAJPDR010000780">
    <property type="protein sequence ID" value="CAF9942625.1"/>
    <property type="molecule type" value="Genomic_DNA"/>
</dbReference>
<sequence length="239" mass="25514">MASHKAPSITPARISEGEQNSKPVSSPTNVEKDPTTAQKTGIVPSSEVHPTLDADEQARRDELVAKQSTALEHMSTEELLVGVTAALSKLLEKTLTSEDKDSVKADETWVYGTGNAAVARSELLAGVTGALSKHVEETMGTIEDEDPVEADEAWVDVAVDAPVARMQGRLRGLMDPQSYPEFAMLLKDVNPDNVSTVVEFIANQAAARSLSISIRATKETSSKKSRPGLSIARSTITST</sequence>
<keyword evidence="3" id="KW-1185">Reference proteome</keyword>
<feature type="compositionally biased region" description="Basic and acidic residues" evidence="1">
    <location>
        <begin position="50"/>
        <end position="64"/>
    </location>
</feature>
<reference evidence="2" key="1">
    <citation type="submission" date="2021-03" db="EMBL/GenBank/DDBJ databases">
        <authorList>
            <person name="Tagirdzhanova G."/>
        </authorList>
    </citation>
    <scope>NUCLEOTIDE SEQUENCE</scope>
</reference>
<feature type="compositionally biased region" description="Polar residues" evidence="1">
    <location>
        <begin position="17"/>
        <end position="39"/>
    </location>
</feature>
<feature type="region of interest" description="Disordered" evidence="1">
    <location>
        <begin position="1"/>
        <end position="66"/>
    </location>
</feature>
<evidence type="ECO:0000313" key="3">
    <source>
        <dbReference type="Proteomes" id="UP000664203"/>
    </source>
</evidence>
<gene>
    <name evidence="2" type="ORF">ALECFALPRED_009864</name>
</gene>
<name>A0A8H3J862_9LECA</name>
<evidence type="ECO:0000256" key="1">
    <source>
        <dbReference type="SAM" id="MobiDB-lite"/>
    </source>
</evidence>